<dbReference type="EMBL" id="DRTU01000064">
    <property type="protein sequence ID" value="HHI00123.1"/>
    <property type="molecule type" value="Genomic_DNA"/>
</dbReference>
<dbReference type="Gene3D" id="3.20.20.80">
    <property type="entry name" value="Glycosidases"/>
    <property type="match status" value="1"/>
</dbReference>
<dbReference type="InterPro" id="IPR006047">
    <property type="entry name" value="GH13_cat_dom"/>
</dbReference>
<evidence type="ECO:0000313" key="2">
    <source>
        <dbReference type="EMBL" id="HHI00123.1"/>
    </source>
</evidence>
<organism evidence="2">
    <name type="scientific">Thermococcus litoralis</name>
    <dbReference type="NCBI Taxonomy" id="2265"/>
    <lineage>
        <taxon>Archaea</taxon>
        <taxon>Methanobacteriati</taxon>
        <taxon>Methanobacteriota</taxon>
        <taxon>Thermococci</taxon>
        <taxon>Thermococcales</taxon>
        <taxon>Thermococcaceae</taxon>
        <taxon>Thermococcus</taxon>
    </lineage>
</organism>
<dbReference type="AlphaFoldDB" id="A0A7C5NRY9"/>
<dbReference type="Pfam" id="PF18612">
    <property type="entry name" value="Bac_A_amyl_C"/>
    <property type="match status" value="1"/>
</dbReference>
<sequence length="414" mass="48311">MRAEKLRKLVIYEVFPRNHTEEGTLEALTKDLGRIKSLGVDFIWLMPIYPIGEEGRKGSLGSPYAIKDYRAINPELGTFEDFKELVEKARRLGLGVMIDIVYNHTSRDSRLLKEHPEWFYTVEGKPSRKVPAWSDVYDLDYSNRELWDYQIETLKFWAKYVDGFRCDVAPLVPLEFWEKTKEEVSKVNPDLIWLAETVHPSFVKWLRERGFKAHSDVEMHQVFEITYDYDGREMLERYLRGERSLSSYIDYLYVQDTLYPEDYVKLRFLENHDLPRAAGIFRDELCLKNWTAFMFMLKGATLIYAGQEYAIEKQPNLFEKDPIPWEEGNKCFLAFIRRLIKIKKSLDCNGQKVYLAKDGIAVVECKNAVGIFNLEGKIGEVCIEVKGRDLLSGRKVESKAGKLEVSFEPMIISL</sequence>
<dbReference type="PANTHER" id="PTHR47786">
    <property type="entry name" value="ALPHA-1,4-GLUCAN:MALTOSE-1-PHOSPHATE MALTOSYLTRANSFERASE"/>
    <property type="match status" value="1"/>
</dbReference>
<gene>
    <name evidence="2" type="ORF">ENL40_01385</name>
</gene>
<accession>A0A7C5NRY9</accession>
<dbReference type="Proteomes" id="UP000886217">
    <property type="component" value="Unassembled WGS sequence"/>
</dbReference>
<dbReference type="InterPro" id="IPR041331">
    <property type="entry name" value="Bac_A_amyl_C"/>
</dbReference>
<dbReference type="SUPFAM" id="SSF51445">
    <property type="entry name" value="(Trans)glycosidases"/>
    <property type="match status" value="1"/>
</dbReference>
<reference evidence="2" key="1">
    <citation type="journal article" date="2020" name="mSystems">
        <title>Genome- and Community-Level Interaction Insights into Carbon Utilization and Element Cycling Functions of Hydrothermarchaeota in Hydrothermal Sediment.</title>
        <authorList>
            <person name="Zhou Z."/>
            <person name="Liu Y."/>
            <person name="Xu W."/>
            <person name="Pan J."/>
            <person name="Luo Z.H."/>
            <person name="Li M."/>
        </authorList>
    </citation>
    <scope>NUCLEOTIDE SEQUENCE [LARGE SCALE GENOMIC DNA]</scope>
    <source>
        <strain evidence="2">HyVt-93</strain>
    </source>
</reference>
<name>A0A7C5NRY9_THELI</name>
<dbReference type="GO" id="GO:0005975">
    <property type="term" value="P:carbohydrate metabolic process"/>
    <property type="evidence" value="ECO:0007669"/>
    <property type="project" value="InterPro"/>
</dbReference>
<dbReference type="Pfam" id="PF00128">
    <property type="entry name" value="Alpha-amylase"/>
    <property type="match status" value="1"/>
</dbReference>
<dbReference type="SMART" id="SM00642">
    <property type="entry name" value="Aamy"/>
    <property type="match status" value="1"/>
</dbReference>
<dbReference type="PANTHER" id="PTHR47786:SF2">
    <property type="entry name" value="GLYCOSYL HYDROLASE FAMILY 13 CATALYTIC DOMAIN-CONTAINING PROTEIN"/>
    <property type="match status" value="1"/>
</dbReference>
<comment type="caution">
    <text evidence="2">The sequence shown here is derived from an EMBL/GenBank/DDBJ whole genome shotgun (WGS) entry which is preliminary data.</text>
</comment>
<evidence type="ECO:0000259" key="1">
    <source>
        <dbReference type="SMART" id="SM00642"/>
    </source>
</evidence>
<protein>
    <submittedName>
        <fullName evidence="2">Alpha-amylase</fullName>
    </submittedName>
</protein>
<feature type="domain" description="Glycosyl hydrolase family 13 catalytic" evidence="1">
    <location>
        <begin position="13"/>
        <end position="343"/>
    </location>
</feature>
<dbReference type="CDD" id="cd11313">
    <property type="entry name" value="AmyAc_arch_bac_AmyA"/>
    <property type="match status" value="1"/>
</dbReference>
<dbReference type="InterPro" id="IPR017853">
    <property type="entry name" value="GH"/>
</dbReference>
<proteinExistence type="predicted"/>